<accession>A0A9P9FVZ7</accession>
<dbReference type="AlphaFoldDB" id="A0A9P9FVZ7"/>
<evidence type="ECO:0000313" key="2">
    <source>
        <dbReference type="Proteomes" id="UP000720189"/>
    </source>
</evidence>
<dbReference type="Proteomes" id="UP000720189">
    <property type="component" value="Unassembled WGS sequence"/>
</dbReference>
<dbReference type="Gene3D" id="3.40.50.720">
    <property type="entry name" value="NAD(P)-binding Rossmann-like Domain"/>
    <property type="match status" value="1"/>
</dbReference>
<evidence type="ECO:0008006" key="3">
    <source>
        <dbReference type="Google" id="ProtNLM"/>
    </source>
</evidence>
<evidence type="ECO:0000313" key="1">
    <source>
        <dbReference type="EMBL" id="KAH7210857.1"/>
    </source>
</evidence>
<keyword evidence="2" id="KW-1185">Reference proteome</keyword>
<dbReference type="PANTHER" id="PTHR14097:SF9">
    <property type="entry name" value="EPIMERASE, PUTATIVE (AFU_ORTHOLOGUE AFUA_8G07320)-RELATED"/>
    <property type="match status" value="1"/>
</dbReference>
<dbReference type="RefSeq" id="XP_046041628.1">
    <property type="nucleotide sequence ID" value="XM_046201589.1"/>
</dbReference>
<comment type="caution">
    <text evidence="1">The sequence shown here is derived from an EMBL/GenBank/DDBJ whole genome shotgun (WGS) entry which is preliminary data.</text>
</comment>
<name>A0A9P9FVZ7_FUSRE</name>
<dbReference type="OrthoDB" id="3535423at2759"/>
<dbReference type="GeneID" id="70231543"/>
<sequence>MKLIVTGASGYVGSEIIRQSLKLSQVTSVIAVSRKLVSPPAGTIPARFESVVVQDYGSYPDHVRDAFHGADACIWTVGITPMIYGSLDPAQAHKVCIDDTVTGLQSMVNSSPTKPFRFLYMSGADAETDQTKTPTVMPEYFLMRGEVENQIMSFVKQHPGEVVACVARPGFIIDDSTDVQALKSRMHKDVPMIRVESVAAALLQQALNGFDKEILWTDDMRSFDETG</sequence>
<dbReference type="PANTHER" id="PTHR14097">
    <property type="entry name" value="OXIDOREDUCTASE HTATIP2"/>
    <property type="match status" value="1"/>
</dbReference>
<protein>
    <recommendedName>
        <fullName evidence="3">NAD(P)-binding domain-containing protein</fullName>
    </recommendedName>
</protein>
<proteinExistence type="predicted"/>
<dbReference type="EMBL" id="JAGMUX010000031">
    <property type="protein sequence ID" value="KAH7210857.1"/>
    <property type="molecule type" value="Genomic_DNA"/>
</dbReference>
<dbReference type="SUPFAM" id="SSF51735">
    <property type="entry name" value="NAD(P)-binding Rossmann-fold domains"/>
    <property type="match status" value="1"/>
</dbReference>
<dbReference type="InterPro" id="IPR036291">
    <property type="entry name" value="NAD(P)-bd_dom_sf"/>
</dbReference>
<gene>
    <name evidence="1" type="ORF">BKA55DRAFT_744271</name>
</gene>
<reference evidence="1" key="1">
    <citation type="journal article" date="2021" name="Nat. Commun.">
        <title>Genetic determinants of endophytism in the Arabidopsis root mycobiome.</title>
        <authorList>
            <person name="Mesny F."/>
            <person name="Miyauchi S."/>
            <person name="Thiergart T."/>
            <person name="Pickel B."/>
            <person name="Atanasova L."/>
            <person name="Karlsson M."/>
            <person name="Huettel B."/>
            <person name="Barry K.W."/>
            <person name="Haridas S."/>
            <person name="Chen C."/>
            <person name="Bauer D."/>
            <person name="Andreopoulos W."/>
            <person name="Pangilinan J."/>
            <person name="LaButti K."/>
            <person name="Riley R."/>
            <person name="Lipzen A."/>
            <person name="Clum A."/>
            <person name="Drula E."/>
            <person name="Henrissat B."/>
            <person name="Kohler A."/>
            <person name="Grigoriev I.V."/>
            <person name="Martin F.M."/>
            <person name="Hacquard S."/>
        </authorList>
    </citation>
    <scope>NUCLEOTIDE SEQUENCE</scope>
    <source>
        <strain evidence="1">MPI-CAGE-AT-0023</strain>
    </source>
</reference>
<organism evidence="1 2">
    <name type="scientific">Fusarium redolens</name>
    <dbReference type="NCBI Taxonomy" id="48865"/>
    <lineage>
        <taxon>Eukaryota</taxon>
        <taxon>Fungi</taxon>
        <taxon>Dikarya</taxon>
        <taxon>Ascomycota</taxon>
        <taxon>Pezizomycotina</taxon>
        <taxon>Sordariomycetes</taxon>
        <taxon>Hypocreomycetidae</taxon>
        <taxon>Hypocreales</taxon>
        <taxon>Nectriaceae</taxon>
        <taxon>Fusarium</taxon>
        <taxon>Fusarium redolens species complex</taxon>
    </lineage>
</organism>